<evidence type="ECO:0000313" key="4">
    <source>
        <dbReference type="EMBL" id="ANN14332.1"/>
    </source>
</evidence>
<proteinExistence type="predicted"/>
<evidence type="ECO:0000256" key="2">
    <source>
        <dbReference type="PROSITE-ProRule" id="PRU00335"/>
    </source>
</evidence>
<dbReference type="PANTHER" id="PTHR30055:SF209">
    <property type="entry name" value="POSSIBLE TRANSCRIPTIONAL REGULATORY PROTEIN (PROBABLY TETR-FAMILY)"/>
    <property type="match status" value="1"/>
</dbReference>
<name>A0A193BQ66_AMYOR</name>
<protein>
    <submittedName>
        <fullName evidence="4">Transcriptional regulator</fullName>
    </submittedName>
</protein>
<dbReference type="STRING" id="31958.SD37_00780"/>
<dbReference type="InterPro" id="IPR001647">
    <property type="entry name" value="HTH_TetR"/>
</dbReference>
<dbReference type="SUPFAM" id="SSF46689">
    <property type="entry name" value="Homeodomain-like"/>
    <property type="match status" value="1"/>
</dbReference>
<dbReference type="AlphaFoldDB" id="A0A193BQ66"/>
<keyword evidence="5" id="KW-1185">Reference proteome</keyword>
<evidence type="ECO:0000259" key="3">
    <source>
        <dbReference type="PROSITE" id="PS50977"/>
    </source>
</evidence>
<dbReference type="KEGG" id="aori:SD37_00780"/>
<dbReference type="RefSeq" id="WP_052674780.1">
    <property type="nucleotide sequence ID" value="NZ_CP016174.1"/>
</dbReference>
<reference evidence="4 5" key="1">
    <citation type="journal article" date="2015" name="Genome Announc.">
        <title>Draft Genome Sequence of Norvancomycin-Producing Strain Amycolatopsis orientalis CPCC200066.</title>
        <authorList>
            <person name="Lei X."/>
            <person name="Yuan F."/>
            <person name="Shi Y."/>
            <person name="Li X."/>
            <person name="Wang L."/>
            <person name="Hong B."/>
        </authorList>
    </citation>
    <scope>NUCLEOTIDE SEQUENCE [LARGE SCALE GENOMIC DNA]</scope>
    <source>
        <strain evidence="4 5">B-37</strain>
    </source>
</reference>
<keyword evidence="1 2" id="KW-0238">DNA-binding</keyword>
<evidence type="ECO:0000313" key="5">
    <source>
        <dbReference type="Proteomes" id="UP000093695"/>
    </source>
</evidence>
<dbReference type="InterPro" id="IPR036271">
    <property type="entry name" value="Tet_transcr_reg_TetR-rel_C_sf"/>
</dbReference>
<evidence type="ECO:0000256" key="1">
    <source>
        <dbReference type="ARBA" id="ARBA00023125"/>
    </source>
</evidence>
<organism evidence="4 5">
    <name type="scientific">Amycolatopsis orientalis</name>
    <name type="common">Nocardia orientalis</name>
    <dbReference type="NCBI Taxonomy" id="31958"/>
    <lineage>
        <taxon>Bacteria</taxon>
        <taxon>Bacillati</taxon>
        <taxon>Actinomycetota</taxon>
        <taxon>Actinomycetes</taxon>
        <taxon>Pseudonocardiales</taxon>
        <taxon>Pseudonocardiaceae</taxon>
        <taxon>Amycolatopsis</taxon>
    </lineage>
</organism>
<dbReference type="PRINTS" id="PR00455">
    <property type="entry name" value="HTHTETR"/>
</dbReference>
<dbReference type="PANTHER" id="PTHR30055">
    <property type="entry name" value="HTH-TYPE TRANSCRIPTIONAL REGULATOR RUTR"/>
    <property type="match status" value="1"/>
</dbReference>
<sequence length="190" mass="20632">MAAERADAARNRRAILRATEELLAEHGLEYVSMERVAAAAGVGKGTVFHRFTNRAGLMTALIEERMRAHNEAFTAGPPPLGPGAPPRERLTAFFDAVIAVATKNVALMAAFENSAKHRHDNDLYVSWHKHVSGLIAEARPDLDAEVIAHVLLGSLRSELVAHLLKSGESARLADALRSMVDSLLGQLRRT</sequence>
<feature type="DNA-binding region" description="H-T-H motif" evidence="2">
    <location>
        <begin position="32"/>
        <end position="51"/>
    </location>
</feature>
<feature type="domain" description="HTH tetR-type" evidence="3">
    <location>
        <begin position="9"/>
        <end position="69"/>
    </location>
</feature>
<gene>
    <name evidence="4" type="ORF">SD37_00780</name>
</gene>
<dbReference type="eggNOG" id="COG1309">
    <property type="taxonomic scope" value="Bacteria"/>
</dbReference>
<dbReference type="Gene3D" id="1.10.357.10">
    <property type="entry name" value="Tetracycline Repressor, domain 2"/>
    <property type="match status" value="1"/>
</dbReference>
<accession>A0A193BQ66</accession>
<dbReference type="PROSITE" id="PS50977">
    <property type="entry name" value="HTH_TETR_2"/>
    <property type="match status" value="1"/>
</dbReference>
<dbReference type="Proteomes" id="UP000093695">
    <property type="component" value="Chromosome"/>
</dbReference>
<dbReference type="SUPFAM" id="SSF48498">
    <property type="entry name" value="Tetracyclin repressor-like, C-terminal domain"/>
    <property type="match status" value="1"/>
</dbReference>
<dbReference type="Pfam" id="PF00440">
    <property type="entry name" value="TetR_N"/>
    <property type="match status" value="1"/>
</dbReference>
<dbReference type="GO" id="GO:0003700">
    <property type="term" value="F:DNA-binding transcription factor activity"/>
    <property type="evidence" value="ECO:0007669"/>
    <property type="project" value="TreeGrafter"/>
</dbReference>
<dbReference type="GO" id="GO:0000976">
    <property type="term" value="F:transcription cis-regulatory region binding"/>
    <property type="evidence" value="ECO:0007669"/>
    <property type="project" value="TreeGrafter"/>
</dbReference>
<dbReference type="InterPro" id="IPR009057">
    <property type="entry name" value="Homeodomain-like_sf"/>
</dbReference>
<dbReference type="EMBL" id="CP016174">
    <property type="protein sequence ID" value="ANN14332.1"/>
    <property type="molecule type" value="Genomic_DNA"/>
</dbReference>
<dbReference type="InterPro" id="IPR050109">
    <property type="entry name" value="HTH-type_TetR-like_transc_reg"/>
</dbReference>